<feature type="non-terminal residue" evidence="3">
    <location>
        <position position="221"/>
    </location>
</feature>
<reference evidence="3" key="1">
    <citation type="submission" date="2018-06" db="EMBL/GenBank/DDBJ databases">
        <authorList>
            <person name="Zhirakovskaya E."/>
        </authorList>
    </citation>
    <scope>NUCLEOTIDE SEQUENCE</scope>
</reference>
<evidence type="ECO:0000313" key="3">
    <source>
        <dbReference type="EMBL" id="VAW08618.1"/>
    </source>
</evidence>
<gene>
    <name evidence="3" type="ORF">MNBD_ACTINO01-1930</name>
</gene>
<keyword evidence="1" id="KW-1133">Transmembrane helix</keyword>
<proteinExistence type="predicted"/>
<dbReference type="GO" id="GO:0022857">
    <property type="term" value="F:transmembrane transporter activity"/>
    <property type="evidence" value="ECO:0007669"/>
    <property type="project" value="TreeGrafter"/>
</dbReference>
<keyword evidence="1" id="KW-0472">Membrane</keyword>
<sequence length="221" mass="22526">MKAAPTLNPSRLTPADAVRAAGIGLRTRPLRSFLSALGIVIGIAAMVGVLGLSESSKSDLLAQLDQLGTNMLQVEAGTGIGAGSGELPEGAPSMVTRIGPVQAVSSFGTVDANVYRTDYIPPEQTGGIAVLAAGPNLLDTLQGTIAHGVFLDEAPSDYPVTVLGAVAAQRLGVGSLEGAPLVWLGDQWFTVVGIMDSIELSPDIDRSALVGVAAAETYLGY</sequence>
<evidence type="ECO:0000259" key="2">
    <source>
        <dbReference type="Pfam" id="PF12704"/>
    </source>
</evidence>
<dbReference type="PANTHER" id="PTHR30572">
    <property type="entry name" value="MEMBRANE COMPONENT OF TRANSPORTER-RELATED"/>
    <property type="match status" value="1"/>
</dbReference>
<dbReference type="AlphaFoldDB" id="A0A3B0ST01"/>
<dbReference type="GO" id="GO:0005886">
    <property type="term" value="C:plasma membrane"/>
    <property type="evidence" value="ECO:0007669"/>
    <property type="project" value="TreeGrafter"/>
</dbReference>
<feature type="transmembrane region" description="Helical" evidence="1">
    <location>
        <begin position="33"/>
        <end position="52"/>
    </location>
</feature>
<feature type="domain" description="MacB-like periplasmic core" evidence="2">
    <location>
        <begin position="32"/>
        <end position="199"/>
    </location>
</feature>
<dbReference type="InterPro" id="IPR050250">
    <property type="entry name" value="Macrolide_Exporter_MacB"/>
</dbReference>
<keyword evidence="1" id="KW-0812">Transmembrane</keyword>
<name>A0A3B0ST01_9ZZZZ</name>
<dbReference type="Pfam" id="PF12704">
    <property type="entry name" value="MacB_PCD"/>
    <property type="match status" value="1"/>
</dbReference>
<dbReference type="InterPro" id="IPR025857">
    <property type="entry name" value="MacB_PCD"/>
</dbReference>
<protein>
    <recommendedName>
        <fullName evidence="2">MacB-like periplasmic core domain-containing protein</fullName>
    </recommendedName>
</protein>
<evidence type="ECO:0000256" key="1">
    <source>
        <dbReference type="SAM" id="Phobius"/>
    </source>
</evidence>
<dbReference type="PANTHER" id="PTHR30572:SF4">
    <property type="entry name" value="ABC TRANSPORTER PERMEASE YTRF"/>
    <property type="match status" value="1"/>
</dbReference>
<accession>A0A3B0ST01</accession>
<organism evidence="3">
    <name type="scientific">hydrothermal vent metagenome</name>
    <dbReference type="NCBI Taxonomy" id="652676"/>
    <lineage>
        <taxon>unclassified sequences</taxon>
        <taxon>metagenomes</taxon>
        <taxon>ecological metagenomes</taxon>
    </lineage>
</organism>
<dbReference type="EMBL" id="UOEI01000617">
    <property type="protein sequence ID" value="VAW08618.1"/>
    <property type="molecule type" value="Genomic_DNA"/>
</dbReference>